<evidence type="ECO:0000259" key="3">
    <source>
        <dbReference type="PROSITE" id="PS51650"/>
    </source>
</evidence>
<evidence type="ECO:0000256" key="2">
    <source>
        <dbReference type="SAM" id="MobiDB-lite"/>
    </source>
</evidence>
<comment type="caution">
    <text evidence="4">The sequence shown here is derived from an EMBL/GenBank/DDBJ whole genome shotgun (WGS) entry which is preliminary data.</text>
</comment>
<evidence type="ECO:0000313" key="5">
    <source>
        <dbReference type="Proteomes" id="UP000299084"/>
    </source>
</evidence>
<dbReference type="GO" id="GO:0005085">
    <property type="term" value="F:guanyl-nucleotide exchange factor activity"/>
    <property type="evidence" value="ECO:0007669"/>
    <property type="project" value="InterPro"/>
</dbReference>
<keyword evidence="5" id="KW-1185">Reference proteome</keyword>
<dbReference type="Gene3D" id="2.60.40.150">
    <property type="entry name" value="C2 domain"/>
    <property type="match status" value="1"/>
</dbReference>
<dbReference type="GO" id="GO:0005829">
    <property type="term" value="C:cytosol"/>
    <property type="evidence" value="ECO:0007669"/>
    <property type="project" value="TreeGrafter"/>
</dbReference>
<feature type="region of interest" description="Disordered" evidence="2">
    <location>
        <begin position="514"/>
        <end position="536"/>
    </location>
</feature>
<dbReference type="PROSITE" id="PS51650">
    <property type="entry name" value="C2_DOCK"/>
    <property type="match status" value="1"/>
</dbReference>
<dbReference type="Pfam" id="PF14429">
    <property type="entry name" value="DOCK-C2"/>
    <property type="match status" value="1"/>
</dbReference>
<dbReference type="AlphaFoldDB" id="A0A5N4CKF8"/>
<proteinExistence type="inferred from homology"/>
<dbReference type="EMBL" id="JWIN03000022">
    <property type="protein sequence ID" value="KAB1259406.1"/>
    <property type="molecule type" value="Genomic_DNA"/>
</dbReference>
<feature type="compositionally biased region" description="Low complexity" evidence="2">
    <location>
        <begin position="517"/>
        <end position="535"/>
    </location>
</feature>
<dbReference type="FunFam" id="2.60.40.150:FF:000022">
    <property type="entry name" value="Dedicator of cytokinesis protein 7"/>
    <property type="match status" value="1"/>
</dbReference>
<dbReference type="PANTHER" id="PTHR23317:SF65">
    <property type="entry name" value="DEDICATOR OF CYTOKINESIS PROTEIN 6"/>
    <property type="match status" value="1"/>
</dbReference>
<protein>
    <submittedName>
        <fullName evidence="4">Dedicator of cytokinesis protein 6</fullName>
    </submittedName>
</protein>
<name>A0A5N4CKF8_CAMDR</name>
<dbReference type="InterPro" id="IPR035892">
    <property type="entry name" value="C2_domain_sf"/>
</dbReference>
<dbReference type="InterPro" id="IPR027007">
    <property type="entry name" value="C2_DOCK-type_domain"/>
</dbReference>
<reference evidence="4 5" key="1">
    <citation type="journal article" date="2019" name="Mol. Ecol. Resour.">
        <title>Improving Illumina assemblies with Hi-C and long reads: an example with the North African dromedary.</title>
        <authorList>
            <person name="Elbers J.P."/>
            <person name="Rogers M.F."/>
            <person name="Perelman P.L."/>
            <person name="Proskuryakova A.A."/>
            <person name="Serdyukova N.A."/>
            <person name="Johnson W.E."/>
            <person name="Horin P."/>
            <person name="Corander J."/>
            <person name="Murphy D."/>
            <person name="Burger P.A."/>
        </authorList>
    </citation>
    <scope>NUCLEOTIDE SEQUENCE [LARGE SCALE GENOMIC DNA]</scope>
    <source>
        <strain evidence="4">Drom800</strain>
        <tissue evidence="4">Blood</tissue>
    </source>
</reference>
<dbReference type="Proteomes" id="UP000299084">
    <property type="component" value="Unassembled WGS sequence"/>
</dbReference>
<feature type="domain" description="C2 DOCK-type" evidence="3">
    <location>
        <begin position="17"/>
        <end position="183"/>
    </location>
</feature>
<dbReference type="PANTHER" id="PTHR23317">
    <property type="entry name" value="DEDICATOR OF CYTOKINESIS DOCK"/>
    <property type="match status" value="1"/>
</dbReference>
<dbReference type="InterPro" id="IPR037808">
    <property type="entry name" value="C2_Dock-C"/>
</dbReference>
<evidence type="ECO:0000313" key="4">
    <source>
        <dbReference type="EMBL" id="KAB1259406.1"/>
    </source>
</evidence>
<evidence type="ECO:0000256" key="1">
    <source>
        <dbReference type="PROSITE-ProRule" id="PRU00983"/>
    </source>
</evidence>
<organism evidence="4 5">
    <name type="scientific">Camelus dromedarius</name>
    <name type="common">Dromedary</name>
    <name type="synonym">Arabian camel</name>
    <dbReference type="NCBI Taxonomy" id="9838"/>
    <lineage>
        <taxon>Eukaryota</taxon>
        <taxon>Metazoa</taxon>
        <taxon>Chordata</taxon>
        <taxon>Craniata</taxon>
        <taxon>Vertebrata</taxon>
        <taxon>Euteleostomi</taxon>
        <taxon>Mammalia</taxon>
        <taxon>Eutheria</taxon>
        <taxon>Laurasiatheria</taxon>
        <taxon>Artiodactyla</taxon>
        <taxon>Tylopoda</taxon>
        <taxon>Camelidae</taxon>
        <taxon>Camelus</taxon>
    </lineage>
</organism>
<gene>
    <name evidence="4" type="ORF">Cadr_000025341</name>
</gene>
<sequence>MCGWATLGSRWLGLKARNLLYVYPHSLNFSSRQGSVRNLTVRVQYMAGEDPSQALPVIFGKSSCSEFTREAFTPVVYHNKSPEFYEEFKLRLPACVTENHHLLFTFYHVSCQPRPGTALEIPVGFTWIPLLQHGRLRTGPFCLPVSVDQPPPSYSVLTPDVALPGMRWVDGHKGVFSVELTAVSSVHPQDPHLDKFFTLVHVLEEGAFPFRLKDPMLSEGTVEQELRASLAALRLASPELLVTFSHHVLDKLVRLVVRPPIIGGQIGAPPVTVQPATLARGSGRPTSLYLARSKSISSSNPDLAVAPGSVDDEVSRILASKAIDRSSSRTCSYLEGSSSAPPATQPRPTAQKLLHEELALQWVVSGSAVREAVLQHAWFFFQLMVKSMALHLLLGQRLDTPRKLRFPGRFLDDIAALVGSVGLEVITRVHKDAELAERLNASLAFFLSDLLSLVDRGFIFSLVRAHYKQVATRLQSAPNPAVLLTLRMDFTRILCSHEHYVTLNLPCCPLSPPASPSPSVSSTTSQSSTFSSQAPDPKVTSMFELSGPFRQQHFLAGLLLTELALALEPEAEGVSLLHKKAISAVHSLLCSHDADPRYAEATVRARVAELYLPLLSLARDTLPRLHDFADTEGEGDIGGTINPSVAMAIAGGPLAPGSRASISQGPATAARSGCALSAESSRTLLVCVLWVLKNAEPALLQRWAADLALPQLGRLLDLLYLCLAAFEYKGKKAFERINSLTFKKSLDMKARLEEAILGTIGARQEMVRRSRERSPFGNQENVRWRKSITHWRQTSDRVDKTKDEMEHEALVDGNLATEASLVVLDTLEIIVQTVMLSEARESVLGAILKVVLYSLGSAQSALFLQHGLATQRALVSKPEWRGADQCLSHPGAQFPELLFEEDTELCADLCLRLLRHCGSRISTIRTQASASLYLLMRQNFEIGNNFARVKMQVTMSLSSLVGTTQNFSEEHLRRSLKTILTYAEEDMGLRDSTFAEQVTLPGPRPTFCNPDLCPSLLDP</sequence>
<comment type="similarity">
    <text evidence="1">Belongs to the DOCK family.</text>
</comment>
<dbReference type="InterPro" id="IPR026791">
    <property type="entry name" value="DOCK"/>
</dbReference>
<dbReference type="GO" id="GO:0007264">
    <property type="term" value="P:small GTPase-mediated signal transduction"/>
    <property type="evidence" value="ECO:0007669"/>
    <property type="project" value="InterPro"/>
</dbReference>
<dbReference type="CDD" id="cd08696">
    <property type="entry name" value="C2_Dock-C"/>
    <property type="match status" value="1"/>
</dbReference>
<accession>A0A5N4CKF8</accession>